<comment type="caution">
    <text evidence="1">The sequence shown here is derived from an EMBL/GenBank/DDBJ whole genome shotgun (WGS) entry which is preliminary data.</text>
</comment>
<evidence type="ECO:0008006" key="3">
    <source>
        <dbReference type="Google" id="ProtNLM"/>
    </source>
</evidence>
<dbReference type="Proteomes" id="UP000306798">
    <property type="component" value="Unassembled WGS sequence"/>
</dbReference>
<sequence>MDSMKFVEAVASAVSTGLTEHELPVITAAEKSGIPRTTLMRRLSSPENSPFNLLELSQLSGLLDTRVSDLIAQAEALASKEGEAK</sequence>
<protein>
    <recommendedName>
        <fullName evidence="3">HTH cro/C1-type domain-containing protein</fullName>
    </recommendedName>
</protein>
<reference evidence="1 2" key="1">
    <citation type="submission" date="2019-04" db="EMBL/GenBank/DDBJ databases">
        <title>Microbes associate with the intestines of laboratory mice.</title>
        <authorList>
            <person name="Navarre W."/>
            <person name="Wong E."/>
            <person name="Huang K.C."/>
            <person name="Tropini C."/>
            <person name="Ng K."/>
            <person name="Yu B."/>
        </authorList>
    </citation>
    <scope>NUCLEOTIDE SEQUENCE [LARGE SCALE GENOMIC DNA]</scope>
    <source>
        <strain evidence="1 2">NM87_A27A</strain>
    </source>
</reference>
<dbReference type="EMBL" id="SSTF01000001">
    <property type="protein sequence ID" value="THG27917.1"/>
    <property type="molecule type" value="Genomic_DNA"/>
</dbReference>
<dbReference type="AlphaFoldDB" id="A0A4V3WSF8"/>
<gene>
    <name evidence="1" type="ORF">E5991_00225</name>
</gene>
<accession>A0A4V3WSF8</accession>
<name>A0A4V3WSF8_9BIFI</name>
<evidence type="ECO:0000313" key="1">
    <source>
        <dbReference type="EMBL" id="THG27917.1"/>
    </source>
</evidence>
<organism evidence="1 2">
    <name type="scientific">Bifidobacterium pseudolongum</name>
    <dbReference type="NCBI Taxonomy" id="1694"/>
    <lineage>
        <taxon>Bacteria</taxon>
        <taxon>Bacillati</taxon>
        <taxon>Actinomycetota</taxon>
        <taxon>Actinomycetes</taxon>
        <taxon>Bifidobacteriales</taxon>
        <taxon>Bifidobacteriaceae</taxon>
        <taxon>Bifidobacterium</taxon>
    </lineage>
</organism>
<evidence type="ECO:0000313" key="2">
    <source>
        <dbReference type="Proteomes" id="UP000306798"/>
    </source>
</evidence>
<proteinExistence type="predicted"/>